<feature type="transmembrane region" description="Helical" evidence="1">
    <location>
        <begin position="87"/>
        <end position="120"/>
    </location>
</feature>
<sequence>MTSAARSIGKRGAYLATGAIGVALSAGYLALARRLPLGELDQPGAGVFPVIVGTLVLLASLAVLWEGWRMPAAASVDLPAGADAGRVLSLLGLIVAYVVLLPWAGQLVGGFVFCLLLIRLLSGNGWVRAAIQAAVISAVAYLVFVRLLQVQMPRGILGL</sequence>
<dbReference type="RefSeq" id="WP_170216583.1">
    <property type="nucleotide sequence ID" value="NZ_AP019700.1"/>
</dbReference>
<keyword evidence="1" id="KW-0472">Membrane</keyword>
<evidence type="ECO:0000259" key="2">
    <source>
        <dbReference type="Pfam" id="PF07331"/>
    </source>
</evidence>
<evidence type="ECO:0000256" key="1">
    <source>
        <dbReference type="SAM" id="Phobius"/>
    </source>
</evidence>
<feature type="transmembrane region" description="Helical" evidence="1">
    <location>
        <begin position="126"/>
        <end position="148"/>
    </location>
</feature>
<feature type="domain" description="DUF1468" evidence="2">
    <location>
        <begin position="18"/>
        <end position="153"/>
    </location>
</feature>
<reference evidence="3 4" key="1">
    <citation type="submission" date="2018-11" db="EMBL/GenBank/DDBJ databases">
        <title>Genomic Encyclopedia of Type Strains, Phase IV (KMG-IV): sequencing the most valuable type-strain genomes for metagenomic binning, comparative biology and taxonomic classification.</title>
        <authorList>
            <person name="Goeker M."/>
        </authorList>
    </citation>
    <scope>NUCLEOTIDE SEQUENCE [LARGE SCALE GENOMIC DNA]</scope>
    <source>
        <strain evidence="3 4">DSM 5900</strain>
    </source>
</reference>
<name>A0A3N1KYA4_9PROT</name>
<gene>
    <name evidence="3" type="ORF">EDC65_3774</name>
</gene>
<evidence type="ECO:0000313" key="4">
    <source>
        <dbReference type="Proteomes" id="UP000278222"/>
    </source>
</evidence>
<dbReference type="AlphaFoldDB" id="A0A3N1KYA4"/>
<keyword evidence="4" id="KW-1185">Reference proteome</keyword>
<comment type="caution">
    <text evidence="3">The sequence shown here is derived from an EMBL/GenBank/DDBJ whole genome shotgun (WGS) entry which is preliminary data.</text>
</comment>
<dbReference type="Proteomes" id="UP000278222">
    <property type="component" value="Unassembled WGS sequence"/>
</dbReference>
<protein>
    <submittedName>
        <fullName evidence="3">Putative tricarboxylic transport membrane protein</fullName>
    </submittedName>
</protein>
<evidence type="ECO:0000313" key="3">
    <source>
        <dbReference type="EMBL" id="ROP84422.1"/>
    </source>
</evidence>
<feature type="transmembrane region" description="Helical" evidence="1">
    <location>
        <begin position="44"/>
        <end position="66"/>
    </location>
</feature>
<dbReference type="InterPro" id="IPR009936">
    <property type="entry name" value="DUF1468"/>
</dbReference>
<keyword evidence="1" id="KW-0812">Transmembrane</keyword>
<feature type="transmembrane region" description="Helical" evidence="1">
    <location>
        <begin position="12"/>
        <end position="32"/>
    </location>
</feature>
<dbReference type="EMBL" id="RJKX01000015">
    <property type="protein sequence ID" value="ROP84422.1"/>
    <property type="molecule type" value="Genomic_DNA"/>
</dbReference>
<dbReference type="Pfam" id="PF07331">
    <property type="entry name" value="TctB"/>
    <property type="match status" value="1"/>
</dbReference>
<proteinExistence type="predicted"/>
<organism evidence="3 4">
    <name type="scientific">Stella humosa</name>
    <dbReference type="NCBI Taxonomy" id="94"/>
    <lineage>
        <taxon>Bacteria</taxon>
        <taxon>Pseudomonadati</taxon>
        <taxon>Pseudomonadota</taxon>
        <taxon>Alphaproteobacteria</taxon>
        <taxon>Rhodospirillales</taxon>
        <taxon>Stellaceae</taxon>
        <taxon>Stella</taxon>
    </lineage>
</organism>
<keyword evidence="1" id="KW-1133">Transmembrane helix</keyword>
<accession>A0A3N1KYA4</accession>